<dbReference type="PROSITE" id="PS51819">
    <property type="entry name" value="VOC"/>
    <property type="match status" value="2"/>
</dbReference>
<dbReference type="InterPro" id="IPR004360">
    <property type="entry name" value="Glyas_Fos-R_dOase_dom"/>
</dbReference>
<gene>
    <name evidence="2" type="ORF">OUY22_26835</name>
</gene>
<dbReference type="InterPro" id="IPR029068">
    <property type="entry name" value="Glyas_Bleomycin-R_OHBP_Dase"/>
</dbReference>
<dbReference type="PANTHER" id="PTHR33993:SF10">
    <property type="entry name" value="CONSERVED PROTEIN"/>
    <property type="match status" value="1"/>
</dbReference>
<protein>
    <submittedName>
        <fullName evidence="2">VOC family protein</fullName>
    </submittedName>
</protein>
<feature type="domain" description="VOC" evidence="1">
    <location>
        <begin position="134"/>
        <end position="250"/>
    </location>
</feature>
<feature type="domain" description="VOC" evidence="1">
    <location>
        <begin position="10"/>
        <end position="120"/>
    </location>
</feature>
<evidence type="ECO:0000259" key="1">
    <source>
        <dbReference type="PROSITE" id="PS51819"/>
    </source>
</evidence>
<dbReference type="InterPro" id="IPR037523">
    <property type="entry name" value="VOC_core"/>
</dbReference>
<dbReference type="Gene3D" id="3.10.180.10">
    <property type="entry name" value="2,3-Dihydroxybiphenyl 1,2-Dioxygenase, domain 1"/>
    <property type="match status" value="2"/>
</dbReference>
<dbReference type="Pfam" id="PF00903">
    <property type="entry name" value="Glyoxalase"/>
    <property type="match status" value="2"/>
</dbReference>
<organism evidence="2 3">
    <name type="scientific">Nonomuraea corallina</name>
    <dbReference type="NCBI Taxonomy" id="2989783"/>
    <lineage>
        <taxon>Bacteria</taxon>
        <taxon>Bacillati</taxon>
        <taxon>Actinomycetota</taxon>
        <taxon>Actinomycetes</taxon>
        <taxon>Streptosporangiales</taxon>
        <taxon>Streptosporangiaceae</taxon>
        <taxon>Nonomuraea</taxon>
    </lineage>
</organism>
<comment type="caution">
    <text evidence="2">The sequence shown here is derived from an EMBL/GenBank/DDBJ whole genome shotgun (WGS) entry which is preliminary data.</text>
</comment>
<reference evidence="2" key="1">
    <citation type="submission" date="2022-11" db="EMBL/GenBank/DDBJ databases">
        <title>Nonomuraea corallina sp. nov., a new species of the genus Nonomuraea isolated from sea side sediment in Thai sea.</title>
        <authorList>
            <person name="Ngamcharungchit C."/>
            <person name="Matsumoto A."/>
            <person name="Suriyachadkun C."/>
            <person name="Panbangred W."/>
            <person name="Inahashi Y."/>
            <person name="Intra B."/>
        </authorList>
    </citation>
    <scope>NUCLEOTIDE SEQUENCE</scope>
    <source>
        <strain evidence="2">MCN248</strain>
    </source>
</reference>
<proteinExistence type="predicted"/>
<keyword evidence="3" id="KW-1185">Reference proteome</keyword>
<dbReference type="RefSeq" id="WP_270157937.1">
    <property type="nucleotide sequence ID" value="NZ_JAPNNL010000134.1"/>
</dbReference>
<accession>A0ABT4SIK8</accession>
<dbReference type="EMBL" id="JAPNNL010000134">
    <property type="protein sequence ID" value="MDA0637034.1"/>
    <property type="molecule type" value="Genomic_DNA"/>
</dbReference>
<dbReference type="SUPFAM" id="SSF54593">
    <property type="entry name" value="Glyoxalase/Bleomycin resistance protein/Dihydroxybiphenyl dioxygenase"/>
    <property type="match status" value="2"/>
</dbReference>
<evidence type="ECO:0000313" key="3">
    <source>
        <dbReference type="Proteomes" id="UP001144036"/>
    </source>
</evidence>
<dbReference type="Proteomes" id="UP001144036">
    <property type="component" value="Unassembled WGS sequence"/>
</dbReference>
<dbReference type="CDD" id="cd07247">
    <property type="entry name" value="SgaA_N_like"/>
    <property type="match status" value="2"/>
</dbReference>
<evidence type="ECO:0000313" key="2">
    <source>
        <dbReference type="EMBL" id="MDA0637034.1"/>
    </source>
</evidence>
<dbReference type="InterPro" id="IPR052164">
    <property type="entry name" value="Anthracycline_SecMetBiosynth"/>
</dbReference>
<sequence>MLTTQFLPGSPCWVDLGSSDLEASASFYSGLFGWRFEPAMEGYGLWQIGGDTVAAVGSVMEEGTGPAWMIYFQTLDCDETVKAAELAAGTVRSRPFDIEGQGRMAQLTDPAGADFALWQPGGTRGLDLVNAPGSLAWAELYTPDLDDARAFYRSVFGWRFTDMDMGDFTYPVAYPADGDGELSMAGLARLESGGPAHWGPYFEVPDCDTVVAMCQELGGTARGPVETVPRVGRMAFLSDPHGARFAVITSTT</sequence>
<dbReference type="PANTHER" id="PTHR33993">
    <property type="entry name" value="GLYOXALASE-RELATED"/>
    <property type="match status" value="1"/>
</dbReference>
<name>A0ABT4SIK8_9ACTN</name>